<dbReference type="Proteomes" id="UP000717585">
    <property type="component" value="Unassembled WGS sequence"/>
</dbReference>
<dbReference type="AlphaFoldDB" id="A0A8J6DY30"/>
<accession>A0A8J6DY30</accession>
<name>A0A8J6DY30_9EUKA</name>
<evidence type="ECO:0000313" key="2">
    <source>
        <dbReference type="Proteomes" id="UP000717585"/>
    </source>
</evidence>
<comment type="caution">
    <text evidence="1">The sequence shown here is derived from an EMBL/GenBank/DDBJ whole genome shotgun (WGS) entry which is preliminary data.</text>
</comment>
<gene>
    <name evidence="1" type="ORF">J8273_6194</name>
</gene>
<sequence length="149" mass="16129">MSLGSFRFCLHVPVDPKVEEVAMDAVVIVSSPSKSSKNKLVITEYPMMASKNVVKGPNNKIFRPYVALMPIEQNEDGIKAEYKYALNGVKEATTRDVCITKKIDPYDAPLTVTFSDLFVQHETDASVIAAPTVTVSGPPAGECLPGIVV</sequence>
<protein>
    <submittedName>
        <fullName evidence="1">Uncharacterized protein</fullName>
    </submittedName>
</protein>
<organism evidence="1 2">
    <name type="scientific">Carpediemonas membranifera</name>
    <dbReference type="NCBI Taxonomy" id="201153"/>
    <lineage>
        <taxon>Eukaryota</taxon>
        <taxon>Metamonada</taxon>
        <taxon>Carpediemonas-like organisms</taxon>
        <taxon>Carpediemonas</taxon>
    </lineage>
</organism>
<evidence type="ECO:0000313" key="1">
    <source>
        <dbReference type="EMBL" id="KAG9391434.1"/>
    </source>
</evidence>
<keyword evidence="2" id="KW-1185">Reference proteome</keyword>
<proteinExistence type="predicted"/>
<reference evidence="1" key="1">
    <citation type="submission" date="2021-05" db="EMBL/GenBank/DDBJ databases">
        <title>A free-living protist that lacks canonical eukaryotic 1 DNA replication and segregation systems.</title>
        <authorList>
            <person name="Salas-Leiva D.E."/>
            <person name="Tromer E.C."/>
            <person name="Curtis B.A."/>
            <person name="Jerlstrom-Hultqvist J."/>
            <person name="Kolisko M."/>
            <person name="Yi Z."/>
            <person name="Salas-Leiva J.S."/>
            <person name="Gallot-Lavallee L."/>
            <person name="Kops G.J.P.L."/>
            <person name="Archibald J.M."/>
            <person name="Simpson A.G.B."/>
            <person name="Roger A.J."/>
        </authorList>
    </citation>
    <scope>NUCLEOTIDE SEQUENCE</scope>
    <source>
        <strain evidence="1">BICM</strain>
    </source>
</reference>
<dbReference type="EMBL" id="JAHDYR010000053">
    <property type="protein sequence ID" value="KAG9391434.1"/>
    <property type="molecule type" value="Genomic_DNA"/>
</dbReference>